<feature type="region of interest" description="Disordered" evidence="1">
    <location>
        <begin position="59"/>
        <end position="86"/>
    </location>
</feature>
<feature type="compositionally biased region" description="Basic and acidic residues" evidence="1">
    <location>
        <begin position="61"/>
        <end position="70"/>
    </location>
</feature>
<gene>
    <name evidence="2" type="ORF">TGAM01_v202163</name>
</gene>
<protein>
    <submittedName>
        <fullName evidence="2">Uncharacterized protein</fullName>
    </submittedName>
</protein>
<sequence>MPAVSTKHHSPTYMDDSFDRGTTNGYSRPAPKDQPSYTRPESSLAELPICEVRVRHVPKTKQVDNDDGQKGPHSHQFISGPLRPVI</sequence>
<dbReference type="AlphaFoldDB" id="A0A2P4ZXM6"/>
<organism evidence="2 3">
    <name type="scientific">Trichoderma gamsii</name>
    <dbReference type="NCBI Taxonomy" id="398673"/>
    <lineage>
        <taxon>Eukaryota</taxon>
        <taxon>Fungi</taxon>
        <taxon>Dikarya</taxon>
        <taxon>Ascomycota</taxon>
        <taxon>Pezizomycotina</taxon>
        <taxon>Sordariomycetes</taxon>
        <taxon>Hypocreomycetidae</taxon>
        <taxon>Hypocreales</taxon>
        <taxon>Hypocreaceae</taxon>
        <taxon>Trichoderma</taxon>
    </lineage>
</organism>
<accession>A0A2P4ZXM6</accession>
<reference evidence="2 3" key="1">
    <citation type="journal article" date="2016" name="Genome Announc.">
        <title>Draft Whole-Genome Sequence of Trichoderma gamsii T6085, a Promising Biocontrol Agent of Fusarium Head Blight on Wheat.</title>
        <authorList>
            <person name="Baroncelli R."/>
            <person name="Zapparata A."/>
            <person name="Piaggeschi G."/>
            <person name="Sarrocco S."/>
            <person name="Vannacci G."/>
        </authorList>
    </citation>
    <scope>NUCLEOTIDE SEQUENCE [LARGE SCALE GENOMIC DNA]</scope>
    <source>
        <strain evidence="2 3">T6085</strain>
    </source>
</reference>
<dbReference type="GeneID" id="36347383"/>
<evidence type="ECO:0000313" key="3">
    <source>
        <dbReference type="Proteomes" id="UP000054821"/>
    </source>
</evidence>
<evidence type="ECO:0000256" key="1">
    <source>
        <dbReference type="SAM" id="MobiDB-lite"/>
    </source>
</evidence>
<dbReference type="Proteomes" id="UP000054821">
    <property type="component" value="Unassembled WGS sequence"/>
</dbReference>
<proteinExistence type="predicted"/>
<comment type="caution">
    <text evidence="2">The sequence shown here is derived from an EMBL/GenBank/DDBJ whole genome shotgun (WGS) entry which is preliminary data.</text>
</comment>
<dbReference type="EMBL" id="JPDN02000005">
    <property type="protein sequence ID" value="PON29055.1"/>
    <property type="molecule type" value="Genomic_DNA"/>
</dbReference>
<name>A0A2P4ZXM6_9HYPO</name>
<dbReference type="STRING" id="398673.A0A2P4ZXM6"/>
<feature type="region of interest" description="Disordered" evidence="1">
    <location>
        <begin position="1"/>
        <end position="44"/>
    </location>
</feature>
<feature type="compositionally biased region" description="Basic residues" evidence="1">
    <location>
        <begin position="1"/>
        <end position="10"/>
    </location>
</feature>
<dbReference type="RefSeq" id="XP_024406337.1">
    <property type="nucleotide sequence ID" value="XM_024548934.1"/>
</dbReference>
<keyword evidence="3" id="KW-1185">Reference proteome</keyword>
<evidence type="ECO:0000313" key="2">
    <source>
        <dbReference type="EMBL" id="PON29055.1"/>
    </source>
</evidence>